<dbReference type="Gene3D" id="1.20.5.300">
    <property type="match status" value="1"/>
</dbReference>
<reference evidence="3" key="1">
    <citation type="submission" date="2018-05" db="EMBL/GenBank/DDBJ databases">
        <authorList>
            <person name="Lanie J.A."/>
            <person name="Ng W.-L."/>
            <person name="Kazmierczak K.M."/>
            <person name="Andrzejewski T.M."/>
            <person name="Davidsen T.M."/>
            <person name="Wayne K.J."/>
            <person name="Tettelin H."/>
            <person name="Glass J.I."/>
            <person name="Rusch D."/>
            <person name="Podicherti R."/>
            <person name="Tsui H.-C.T."/>
            <person name="Winkler M.E."/>
        </authorList>
    </citation>
    <scope>NUCLEOTIDE SEQUENCE</scope>
</reference>
<dbReference type="InterPro" id="IPR052336">
    <property type="entry name" value="MlaD_Phospholipid_Transporter"/>
</dbReference>
<keyword evidence="1" id="KW-0472">Membrane</keyword>
<dbReference type="PANTHER" id="PTHR33371">
    <property type="entry name" value="INTERMEMBRANE PHOSPHOLIPID TRANSPORT SYSTEM BINDING PROTEIN MLAD-RELATED"/>
    <property type="match status" value="1"/>
</dbReference>
<dbReference type="Pfam" id="PF02470">
    <property type="entry name" value="MlaD"/>
    <property type="match status" value="1"/>
</dbReference>
<feature type="domain" description="Mce/MlaD" evidence="2">
    <location>
        <begin position="55"/>
        <end position="128"/>
    </location>
</feature>
<keyword evidence="1" id="KW-1133">Transmembrane helix</keyword>
<name>A0A381NR83_9ZZZZ</name>
<evidence type="ECO:0000259" key="2">
    <source>
        <dbReference type="Pfam" id="PF02470"/>
    </source>
</evidence>
<feature type="transmembrane region" description="Helical" evidence="1">
    <location>
        <begin position="26"/>
        <end position="45"/>
    </location>
</feature>
<dbReference type="EMBL" id="UINC01000539">
    <property type="protein sequence ID" value="SUZ57047.1"/>
    <property type="molecule type" value="Genomic_DNA"/>
</dbReference>
<dbReference type="AlphaFoldDB" id="A0A381NR83"/>
<sequence>VGRDTPTDAELLEAVPPRATGRQARLGLFVIMGLLSFVVVLYWMTDPATFRGRYMLVTTMEDAGGVRGGDPVSMKGIIIGRVHDFELIRGERVTITAEIEGEWEIPVGSLARLGSAGLFGGRTLLIDPSGATEYYEPWDTVQSANMQVVDLLDSAGELSGQAGDVMTQIETLLDAETIGAVQGSARELEVLLTEFGDGVREQREALGSLTESLSRSAEGLEDATSGPELARAVARADSAMAMLTNTGDNLDNAAESLRSILSRIERGEGTLGRLVQDDQLYNSLARAAESVTAFLADLQENPSKYINLSIF</sequence>
<evidence type="ECO:0000256" key="1">
    <source>
        <dbReference type="SAM" id="Phobius"/>
    </source>
</evidence>
<gene>
    <name evidence="3" type="ORF">METZ01_LOCUS9901</name>
</gene>
<organism evidence="3">
    <name type="scientific">marine metagenome</name>
    <dbReference type="NCBI Taxonomy" id="408172"/>
    <lineage>
        <taxon>unclassified sequences</taxon>
        <taxon>metagenomes</taxon>
        <taxon>ecological metagenomes</taxon>
    </lineage>
</organism>
<accession>A0A381NR83</accession>
<dbReference type="PANTHER" id="PTHR33371:SF4">
    <property type="entry name" value="INTERMEMBRANE PHOSPHOLIPID TRANSPORT SYSTEM BINDING PROTEIN MLAD"/>
    <property type="match status" value="1"/>
</dbReference>
<evidence type="ECO:0000313" key="3">
    <source>
        <dbReference type="EMBL" id="SUZ57047.1"/>
    </source>
</evidence>
<protein>
    <recommendedName>
        <fullName evidence="2">Mce/MlaD domain-containing protein</fullName>
    </recommendedName>
</protein>
<feature type="non-terminal residue" evidence="3">
    <location>
        <position position="1"/>
    </location>
</feature>
<keyword evidence="1" id="KW-0812">Transmembrane</keyword>
<dbReference type="InterPro" id="IPR003399">
    <property type="entry name" value="Mce/MlaD"/>
</dbReference>
<proteinExistence type="predicted"/>